<reference evidence="1" key="1">
    <citation type="submission" date="2018-02" db="EMBL/GenBank/DDBJ databases">
        <authorList>
            <person name="Cohen D.B."/>
            <person name="Kent A.D."/>
        </authorList>
    </citation>
    <scope>NUCLEOTIDE SEQUENCE</scope>
</reference>
<organism evidence="1">
    <name type="scientific">Fagus sylvatica</name>
    <name type="common">Beechnut</name>
    <dbReference type="NCBI Taxonomy" id="28930"/>
    <lineage>
        <taxon>Eukaryota</taxon>
        <taxon>Viridiplantae</taxon>
        <taxon>Streptophyta</taxon>
        <taxon>Embryophyta</taxon>
        <taxon>Tracheophyta</taxon>
        <taxon>Spermatophyta</taxon>
        <taxon>Magnoliopsida</taxon>
        <taxon>eudicotyledons</taxon>
        <taxon>Gunneridae</taxon>
        <taxon>Pentapetalae</taxon>
        <taxon>rosids</taxon>
        <taxon>fabids</taxon>
        <taxon>Fagales</taxon>
        <taxon>Fagaceae</taxon>
        <taxon>Fagus</taxon>
    </lineage>
</organism>
<sequence>MAEREISLSRRVRTELHGSVAAVNGWDFSQRSARERERFKGFFLLPVTNLDRGQEQVDLFHFPLPSPPLSLLCGYSHLFFICQ</sequence>
<dbReference type="EMBL" id="OIVN01001056">
    <property type="protein sequence ID" value="SPC89277.1"/>
    <property type="molecule type" value="Genomic_DNA"/>
</dbReference>
<name>A0A2N9FEI9_FAGSY</name>
<dbReference type="AlphaFoldDB" id="A0A2N9FEI9"/>
<evidence type="ECO:0000313" key="1">
    <source>
        <dbReference type="EMBL" id="SPC89277.1"/>
    </source>
</evidence>
<proteinExistence type="predicted"/>
<protein>
    <submittedName>
        <fullName evidence="1">Uncharacterized protein</fullName>
    </submittedName>
</protein>
<gene>
    <name evidence="1" type="ORF">FSB_LOCUS17159</name>
</gene>
<accession>A0A2N9FEI9</accession>